<organism evidence="1 2">
    <name type="scientific">Streblomastix strix</name>
    <dbReference type="NCBI Taxonomy" id="222440"/>
    <lineage>
        <taxon>Eukaryota</taxon>
        <taxon>Metamonada</taxon>
        <taxon>Preaxostyla</taxon>
        <taxon>Oxymonadida</taxon>
        <taxon>Streblomastigidae</taxon>
        <taxon>Streblomastix</taxon>
    </lineage>
</organism>
<sequence length="384" mass="42464">MPPPTAKIFQKNKTPAFQAKKLLQIAMAFLRKVSNKLYRQKRDPQRRGNLIGGLELKEHQSVSLRLLERILFFQLILQRQPIQERALWAGGLGHSLIGIDNPIGMPADKDSAKAADYPSVKIDNVFILNTYSSHGEPNSDDRALIYGYFKKLDIINSTFENNYRYRIDYSLKGTVLGIFGMKEDASITNSTFQNNILDAGDFDIAHNAGGAAIYYRATGNLKIKNSHFIKNRIYGVDLSNMNTGGAINFKGTGAALEIEGSDFDGNVASPAGAIFYSGPLLKITDSVFSRNIALSAGYDDREEGAAIYTQAKNTIINNSVFSANSGSLGIIYNESGDLTIGNSLFQNNISPLSKQGNAIYSKKGQITITSNRFWRPYFARHARY</sequence>
<protein>
    <recommendedName>
        <fullName evidence="3">Right handed beta helix domain-containing protein</fullName>
    </recommendedName>
</protein>
<evidence type="ECO:0000313" key="1">
    <source>
        <dbReference type="EMBL" id="KAA6368213.1"/>
    </source>
</evidence>
<dbReference type="Proteomes" id="UP000324800">
    <property type="component" value="Unassembled WGS sequence"/>
</dbReference>
<reference evidence="1 2" key="1">
    <citation type="submission" date="2019-03" db="EMBL/GenBank/DDBJ databases">
        <title>Single cell metagenomics reveals metabolic interactions within the superorganism composed of flagellate Streblomastix strix and complex community of Bacteroidetes bacteria on its surface.</title>
        <authorList>
            <person name="Treitli S.C."/>
            <person name="Kolisko M."/>
            <person name="Husnik F."/>
            <person name="Keeling P."/>
            <person name="Hampl V."/>
        </authorList>
    </citation>
    <scope>NUCLEOTIDE SEQUENCE [LARGE SCALE GENOMIC DNA]</scope>
    <source>
        <strain evidence="1">ST1C</strain>
    </source>
</reference>
<gene>
    <name evidence="1" type="ORF">EZS28_036260</name>
</gene>
<dbReference type="EMBL" id="SNRW01017575">
    <property type="protein sequence ID" value="KAA6368213.1"/>
    <property type="molecule type" value="Genomic_DNA"/>
</dbReference>
<comment type="caution">
    <text evidence="1">The sequence shown here is derived from an EMBL/GenBank/DDBJ whole genome shotgun (WGS) entry which is preliminary data.</text>
</comment>
<name>A0A5J4UDE6_9EUKA</name>
<dbReference type="SUPFAM" id="SSF51126">
    <property type="entry name" value="Pectin lyase-like"/>
    <property type="match status" value="1"/>
</dbReference>
<evidence type="ECO:0000313" key="2">
    <source>
        <dbReference type="Proteomes" id="UP000324800"/>
    </source>
</evidence>
<dbReference type="AlphaFoldDB" id="A0A5J4UDE6"/>
<proteinExistence type="predicted"/>
<evidence type="ECO:0008006" key="3">
    <source>
        <dbReference type="Google" id="ProtNLM"/>
    </source>
</evidence>
<accession>A0A5J4UDE6</accession>
<dbReference type="InterPro" id="IPR011050">
    <property type="entry name" value="Pectin_lyase_fold/virulence"/>
</dbReference>